<sequence>MTRADSALTSARPDSAIPDLVSRSEPTLVPTRDAYTVMSPAWRLAAAGLVWLTLLVIGLGFATQASILREAAVPVFLLLELGIAPTLLAAPMRASRFTLVAVVTSLASTVLIGSAMSRTHVWQPAELMTTVTMVTIVLLTTATVREAMTLGLDRAARLDAAARSSATVDQVEGSADPDAEEARLVALRRRPWVPIATAVGLVLVIASSLLVRSDPTPGGLVSLEGPGWFVGMALLVAAAAFALATHRSPALPLTVLSGVVVLSQAIVYGTPTMVSAARHVGIIDSIRVNGGVTLGQDIFQSWAGLFSGVAWVADVAGIRDVMVIATWWPVMITPMIAIAATVLARRFLAHDGRAWFAGSLFALTLTLNTIYFSPQSLGIVLALCILALALGAGRPSGPTSFAATSRAAAPGELIADGDPAHSARPRASGVVGWWRLGAILALGCTLAITHQISPYLTTAALGVFVVFRLVRPWWTPVLVVGPALLWAAANRSVLGTFITPAAAGNVLDNAAPPVHDGATLAKPLVNTLAFGLPAAVLVLVGVAALAAFLVHRKGRQQWALVLAAASPVSLIVATNYGAEGIFRVTLFAAPWLCILAAMLPWPQRLTRRATTTAVAAVLVVVVGVNVYGNTALDWNRVASADTTRATLAFETEAPAGSALLVPGNGNATPGARTAKYSELQYVPRDSLGGYADTGPGYDAEADERELTREFALGWEATDYYVIVSDVLGAYDERYGFQSYADYERLGRAFAGDVRWQVVYTSPTATLYRLTDPAAVRG</sequence>
<proteinExistence type="predicted"/>
<feature type="transmembrane region" description="Helical" evidence="1">
    <location>
        <begin position="192"/>
        <end position="213"/>
    </location>
</feature>
<keyword evidence="1" id="KW-1133">Transmembrane helix</keyword>
<reference evidence="2 4" key="1">
    <citation type="submission" date="2019-07" db="EMBL/GenBank/DDBJ databases">
        <title>Whole genome shotgun sequence of Frigoribacterium faeni NBRC 103066.</title>
        <authorList>
            <person name="Hosoyama A."/>
            <person name="Uohara A."/>
            <person name="Ohji S."/>
            <person name="Ichikawa N."/>
        </authorList>
    </citation>
    <scope>NUCLEOTIDE SEQUENCE [LARGE SCALE GENOMIC DNA]</scope>
    <source>
        <strain evidence="2 4">NBRC 103066</strain>
    </source>
</reference>
<dbReference type="AlphaFoldDB" id="A0A7W3JFQ8"/>
<feature type="transmembrane region" description="Helical" evidence="1">
    <location>
        <begin position="609"/>
        <end position="628"/>
    </location>
</feature>
<accession>A0A7W3JFQ8</accession>
<feature type="transmembrane region" description="Helical" evidence="1">
    <location>
        <begin position="477"/>
        <end position="498"/>
    </location>
</feature>
<dbReference type="EMBL" id="JACGWW010000001">
    <property type="protein sequence ID" value="MBA8812019.1"/>
    <property type="molecule type" value="Genomic_DNA"/>
</dbReference>
<comment type="caution">
    <text evidence="3">The sequence shown here is derived from an EMBL/GenBank/DDBJ whole genome shotgun (WGS) entry which is preliminary data.</text>
</comment>
<feature type="transmembrane region" description="Helical" evidence="1">
    <location>
        <begin position="530"/>
        <end position="551"/>
    </location>
</feature>
<evidence type="ECO:0000313" key="5">
    <source>
        <dbReference type="Proteomes" id="UP000522688"/>
    </source>
</evidence>
<gene>
    <name evidence="3" type="ORF">FB463_000243</name>
    <name evidence="2" type="ORF">FFA01_23060</name>
</gene>
<feature type="transmembrane region" description="Helical" evidence="1">
    <location>
        <begin position="430"/>
        <end position="448"/>
    </location>
</feature>
<dbReference type="Proteomes" id="UP000321154">
    <property type="component" value="Unassembled WGS sequence"/>
</dbReference>
<feature type="transmembrane region" description="Helical" evidence="1">
    <location>
        <begin position="97"/>
        <end position="115"/>
    </location>
</feature>
<organism evidence="3 5">
    <name type="scientific">Frigoribacterium faeni</name>
    <dbReference type="NCBI Taxonomy" id="145483"/>
    <lineage>
        <taxon>Bacteria</taxon>
        <taxon>Bacillati</taxon>
        <taxon>Actinomycetota</taxon>
        <taxon>Actinomycetes</taxon>
        <taxon>Micrococcales</taxon>
        <taxon>Microbacteriaceae</taxon>
        <taxon>Frigoribacterium</taxon>
    </lineage>
</organism>
<keyword evidence="1" id="KW-0812">Transmembrane</keyword>
<evidence type="ECO:0000313" key="3">
    <source>
        <dbReference type="EMBL" id="MBA8812019.1"/>
    </source>
</evidence>
<protein>
    <submittedName>
        <fullName evidence="3">Uncharacterized protein</fullName>
    </submittedName>
</protein>
<feature type="transmembrane region" description="Helical" evidence="1">
    <location>
        <begin position="127"/>
        <end position="144"/>
    </location>
</feature>
<feature type="transmembrane region" description="Helical" evidence="1">
    <location>
        <begin position="377"/>
        <end position="393"/>
    </location>
</feature>
<feature type="transmembrane region" description="Helical" evidence="1">
    <location>
        <begin position="584"/>
        <end position="602"/>
    </location>
</feature>
<dbReference type="EMBL" id="BJUV01000024">
    <property type="protein sequence ID" value="GEK83997.1"/>
    <property type="molecule type" value="Genomic_DNA"/>
</dbReference>
<evidence type="ECO:0000313" key="4">
    <source>
        <dbReference type="Proteomes" id="UP000321154"/>
    </source>
</evidence>
<keyword evidence="4" id="KW-1185">Reference proteome</keyword>
<keyword evidence="1" id="KW-0472">Membrane</keyword>
<dbReference type="OrthoDB" id="139907at2"/>
<evidence type="ECO:0000313" key="2">
    <source>
        <dbReference type="EMBL" id="GEK83997.1"/>
    </source>
</evidence>
<feature type="transmembrane region" description="Helical" evidence="1">
    <location>
        <begin position="321"/>
        <end position="342"/>
    </location>
</feature>
<feature type="transmembrane region" description="Helical" evidence="1">
    <location>
        <begin position="558"/>
        <end position="578"/>
    </location>
</feature>
<dbReference type="RefSeq" id="WP_146856265.1">
    <property type="nucleotide sequence ID" value="NZ_BAAAHR010000005.1"/>
</dbReference>
<reference evidence="3 5" key="2">
    <citation type="submission" date="2020-07" db="EMBL/GenBank/DDBJ databases">
        <title>Sequencing the genomes of 1000 actinobacteria strains.</title>
        <authorList>
            <person name="Klenk H.-P."/>
        </authorList>
    </citation>
    <scope>NUCLEOTIDE SEQUENCE [LARGE SCALE GENOMIC DNA]</scope>
    <source>
        <strain evidence="3 5">DSM 10309</strain>
    </source>
</reference>
<feature type="transmembrane region" description="Helical" evidence="1">
    <location>
        <begin position="44"/>
        <end position="65"/>
    </location>
</feature>
<feature type="transmembrane region" description="Helical" evidence="1">
    <location>
        <begin position="71"/>
        <end position="90"/>
    </location>
</feature>
<dbReference type="Proteomes" id="UP000522688">
    <property type="component" value="Unassembled WGS sequence"/>
</dbReference>
<feature type="transmembrane region" description="Helical" evidence="1">
    <location>
        <begin position="250"/>
        <end position="269"/>
    </location>
</feature>
<feature type="transmembrane region" description="Helical" evidence="1">
    <location>
        <begin position="354"/>
        <end position="371"/>
    </location>
</feature>
<feature type="transmembrane region" description="Helical" evidence="1">
    <location>
        <begin position="225"/>
        <end position="243"/>
    </location>
</feature>
<evidence type="ECO:0000256" key="1">
    <source>
        <dbReference type="SAM" id="Phobius"/>
    </source>
</evidence>
<name>A0A7W3JFQ8_9MICO</name>